<dbReference type="PANTHER" id="PTHR20854">
    <property type="entry name" value="INOSITOL MONOPHOSPHATASE"/>
    <property type="match status" value="1"/>
</dbReference>
<dbReference type="PRINTS" id="PR00377">
    <property type="entry name" value="IMPHPHTASES"/>
</dbReference>
<dbReference type="Gene3D" id="3.30.540.10">
    <property type="entry name" value="Fructose-1,6-Bisphosphatase, subunit A, domain 1"/>
    <property type="match status" value="1"/>
</dbReference>
<dbReference type="InterPro" id="IPR000760">
    <property type="entry name" value="Inositol_monophosphatase-like"/>
</dbReference>
<keyword evidence="1" id="KW-0479">Metal-binding</keyword>
<gene>
    <name evidence="4" type="ORF">DHL47_09125</name>
</gene>
<dbReference type="EMBL" id="QFAY01000018">
    <property type="protein sequence ID" value="MBP2621474.1"/>
    <property type="molecule type" value="Genomic_DNA"/>
</dbReference>
<name>A0ABS5AY20_9STRE</name>
<evidence type="ECO:0000256" key="2">
    <source>
        <dbReference type="ARBA" id="ARBA00022801"/>
    </source>
</evidence>
<keyword evidence="3" id="KW-0460">Magnesium</keyword>
<evidence type="ECO:0000256" key="3">
    <source>
        <dbReference type="ARBA" id="ARBA00022842"/>
    </source>
</evidence>
<protein>
    <submittedName>
        <fullName evidence="4">Inositol monophosphatase</fullName>
    </submittedName>
</protein>
<comment type="caution">
    <text evidence="4">The sequence shown here is derived from an EMBL/GenBank/DDBJ whole genome shotgun (WGS) entry which is preliminary data.</text>
</comment>
<proteinExistence type="predicted"/>
<dbReference type="Proteomes" id="UP001519349">
    <property type="component" value="Unassembled WGS sequence"/>
</dbReference>
<keyword evidence="5" id="KW-1185">Reference proteome</keyword>
<sequence>MLFRRRKERGKEAFLLENKFRFAKEIIYQAGAFLLDHLYDDLDVKQKSSPTDLVTEMDQKIQNDLVKKILARYPEDAILAEENGLRHSIADGSVWVIDPIDGTTNFITQKADFAIMLAYFENGIGQFGLIYDVTRDQLYHGGGLFDVYCNDRKLPFFENKPFSDYLMASNAGMLKHNHWGLADFSRECLGVRVYGSAGISFAKVLSGGLVAYFSYNWPWDYAAAYVMAAKLGFVIQTLDGKEPDFQRQEPIMMAPQSKLKDLQKYLEKGKEQ</sequence>
<dbReference type="Gene3D" id="3.40.190.80">
    <property type="match status" value="1"/>
</dbReference>
<reference evidence="4 5" key="1">
    <citation type="submission" date="2018-05" db="EMBL/GenBank/DDBJ databases">
        <title>Draft genome sequence of Streptococcus panodentis CCUG 70867T.</title>
        <authorList>
            <person name="Salva-Serra F."/>
            <person name="Mendez V."/>
            <person name="Jaen-Luchoro D."/>
            <person name="Gonzales-Siles L."/>
            <person name="Karlsson R."/>
            <person name="Engstrom-Jakobsson H."/>
            <person name="Busquets A."/>
            <person name="Gomila M."/>
            <person name="Pineiro-Iglesias B."/>
            <person name="Bennasar-Figueras A."/>
            <person name="Seeger M."/>
            <person name="Moore E."/>
        </authorList>
    </citation>
    <scope>NUCLEOTIDE SEQUENCE [LARGE SCALE GENOMIC DNA]</scope>
    <source>
        <strain evidence="4 5">CCUG 70867</strain>
    </source>
</reference>
<dbReference type="CDD" id="cd01637">
    <property type="entry name" value="IMPase_like"/>
    <property type="match status" value="1"/>
</dbReference>
<dbReference type="PANTHER" id="PTHR20854:SF4">
    <property type="entry name" value="INOSITOL-1-MONOPHOSPHATASE-RELATED"/>
    <property type="match status" value="1"/>
</dbReference>
<dbReference type="PROSITE" id="PS00629">
    <property type="entry name" value="IMP_1"/>
    <property type="match status" value="1"/>
</dbReference>
<dbReference type="InterPro" id="IPR020583">
    <property type="entry name" value="Inositol_monoP_metal-BS"/>
</dbReference>
<evidence type="ECO:0000256" key="1">
    <source>
        <dbReference type="ARBA" id="ARBA00022723"/>
    </source>
</evidence>
<evidence type="ECO:0000313" key="5">
    <source>
        <dbReference type="Proteomes" id="UP001519349"/>
    </source>
</evidence>
<accession>A0ABS5AY20</accession>
<dbReference type="Pfam" id="PF00459">
    <property type="entry name" value="Inositol_P"/>
    <property type="match status" value="1"/>
</dbReference>
<keyword evidence="2" id="KW-0378">Hydrolase</keyword>
<dbReference type="SUPFAM" id="SSF56655">
    <property type="entry name" value="Carbohydrate phosphatase"/>
    <property type="match status" value="1"/>
</dbReference>
<organism evidence="4 5">
    <name type="scientific">Streptococcus panodentis</name>
    <dbReference type="NCBI Taxonomy" id="1581472"/>
    <lineage>
        <taxon>Bacteria</taxon>
        <taxon>Bacillati</taxon>
        <taxon>Bacillota</taxon>
        <taxon>Bacilli</taxon>
        <taxon>Lactobacillales</taxon>
        <taxon>Streptococcaceae</taxon>
        <taxon>Streptococcus</taxon>
    </lineage>
</organism>
<evidence type="ECO:0000313" key="4">
    <source>
        <dbReference type="EMBL" id="MBP2621474.1"/>
    </source>
</evidence>